<proteinExistence type="predicted"/>
<evidence type="ECO:0000313" key="1">
    <source>
        <dbReference type="EMBL" id="GBP65598.1"/>
    </source>
</evidence>
<name>A0A4C1XQ26_EUMVA</name>
<dbReference type="AlphaFoldDB" id="A0A4C1XQ26"/>
<evidence type="ECO:0000313" key="2">
    <source>
        <dbReference type="Proteomes" id="UP000299102"/>
    </source>
</evidence>
<accession>A0A4C1XQ26</accession>
<comment type="caution">
    <text evidence="1">The sequence shown here is derived from an EMBL/GenBank/DDBJ whole genome shotgun (WGS) entry which is preliminary data.</text>
</comment>
<gene>
    <name evidence="1" type="ORF">EVAR_46124_1</name>
</gene>
<keyword evidence="2" id="KW-1185">Reference proteome</keyword>
<organism evidence="1 2">
    <name type="scientific">Eumeta variegata</name>
    <name type="common">Bagworm moth</name>
    <name type="synonym">Eumeta japonica</name>
    <dbReference type="NCBI Taxonomy" id="151549"/>
    <lineage>
        <taxon>Eukaryota</taxon>
        <taxon>Metazoa</taxon>
        <taxon>Ecdysozoa</taxon>
        <taxon>Arthropoda</taxon>
        <taxon>Hexapoda</taxon>
        <taxon>Insecta</taxon>
        <taxon>Pterygota</taxon>
        <taxon>Neoptera</taxon>
        <taxon>Endopterygota</taxon>
        <taxon>Lepidoptera</taxon>
        <taxon>Glossata</taxon>
        <taxon>Ditrysia</taxon>
        <taxon>Tineoidea</taxon>
        <taxon>Psychidae</taxon>
        <taxon>Oiketicinae</taxon>
        <taxon>Eumeta</taxon>
    </lineage>
</organism>
<reference evidence="1 2" key="1">
    <citation type="journal article" date="2019" name="Commun. Biol.">
        <title>The bagworm genome reveals a unique fibroin gene that provides high tensile strength.</title>
        <authorList>
            <person name="Kono N."/>
            <person name="Nakamura H."/>
            <person name="Ohtoshi R."/>
            <person name="Tomita M."/>
            <person name="Numata K."/>
            <person name="Arakawa K."/>
        </authorList>
    </citation>
    <scope>NUCLEOTIDE SEQUENCE [LARGE SCALE GENOMIC DNA]</scope>
</reference>
<protein>
    <submittedName>
        <fullName evidence="1">Uncharacterized protein</fullName>
    </submittedName>
</protein>
<dbReference type="EMBL" id="BGZK01000933">
    <property type="protein sequence ID" value="GBP65598.1"/>
    <property type="molecule type" value="Genomic_DNA"/>
</dbReference>
<dbReference type="Proteomes" id="UP000299102">
    <property type="component" value="Unassembled WGS sequence"/>
</dbReference>
<sequence>MARQTRQEVFFLYFASNWYYTHTASWTAATALWRAAVYRQDIASYPISLDFISFNLCTYIAKKILSRPCLQAPARAARNQLRCWLTEGEIYLSSEDADLCTAQETPFACRYVAHTGRFQRTDRAIVKFCLAT</sequence>